<keyword evidence="5" id="KW-1185">Reference proteome</keyword>
<name>A0A7I8XEN3_BURXY</name>
<keyword evidence="2" id="KW-1133">Transmembrane helix</keyword>
<organism evidence="4 5">
    <name type="scientific">Bursaphelenchus xylophilus</name>
    <name type="common">Pinewood nematode worm</name>
    <name type="synonym">Aphelenchoides xylophilus</name>
    <dbReference type="NCBI Taxonomy" id="6326"/>
    <lineage>
        <taxon>Eukaryota</taxon>
        <taxon>Metazoa</taxon>
        <taxon>Ecdysozoa</taxon>
        <taxon>Nematoda</taxon>
        <taxon>Chromadorea</taxon>
        <taxon>Rhabditida</taxon>
        <taxon>Tylenchina</taxon>
        <taxon>Tylenchomorpha</taxon>
        <taxon>Aphelenchoidea</taxon>
        <taxon>Aphelenchoididae</taxon>
        <taxon>Bursaphelenchus</taxon>
    </lineage>
</organism>
<dbReference type="AlphaFoldDB" id="A0A7I8XEN3"/>
<reference evidence="4" key="1">
    <citation type="submission" date="2020-09" db="EMBL/GenBank/DDBJ databases">
        <authorList>
            <person name="Kikuchi T."/>
        </authorList>
    </citation>
    <scope>NUCLEOTIDE SEQUENCE</scope>
    <source>
        <strain evidence="4">Ka4C1</strain>
    </source>
</reference>
<proteinExistence type="predicted"/>
<sequence>MSQPIYKSSFIFIFLISFANCRQVCKFDPENHSSDLIVSSEKCAKTEFQLMFPKFEAVRFRIQILNSSCVPERDVITHIDFNGCRIANVHAVYTGTTRRLEIFKQVGVGEEVSATVYNRENVEYTVNKTALSLNTGYDDLLPMNCHGIFKLNKQSQIVIPVIVQFSESTCVVEVEFINGIPQSPDKRKLDVPDRAESRPRYDKADEAADRRIQALDSQHFSRYDDETLFITGDRTDPNSYWKLFATMAASIVFILVGIGYFLVTKFKPAVLGRIKPSTMSFSNPNIELNNNPTPDSDSHAASNQVIFSSGGVIFKNVNATQEDQHGFSNRVYEQSL</sequence>
<dbReference type="EMBL" id="CAJFDI010000001">
    <property type="protein sequence ID" value="CAD5208158.1"/>
    <property type="molecule type" value="Genomic_DNA"/>
</dbReference>
<dbReference type="EMBL" id="CAJFCV020000001">
    <property type="protein sequence ID" value="CAG9080453.1"/>
    <property type="molecule type" value="Genomic_DNA"/>
</dbReference>
<evidence type="ECO:0000313" key="5">
    <source>
        <dbReference type="Proteomes" id="UP000659654"/>
    </source>
</evidence>
<gene>
    <name evidence="4" type="ORF">BXYJ_LOCUS394</name>
</gene>
<evidence type="ECO:0000256" key="1">
    <source>
        <dbReference type="SAM" id="MobiDB-lite"/>
    </source>
</evidence>
<feature type="chain" id="PRO_5036204539" evidence="3">
    <location>
        <begin position="22"/>
        <end position="336"/>
    </location>
</feature>
<evidence type="ECO:0000256" key="3">
    <source>
        <dbReference type="SAM" id="SignalP"/>
    </source>
</evidence>
<comment type="caution">
    <text evidence="4">The sequence shown here is derived from an EMBL/GenBank/DDBJ whole genome shotgun (WGS) entry which is preliminary data.</text>
</comment>
<evidence type="ECO:0000256" key="2">
    <source>
        <dbReference type="SAM" id="Phobius"/>
    </source>
</evidence>
<keyword evidence="2" id="KW-0472">Membrane</keyword>
<dbReference type="OrthoDB" id="10372906at2759"/>
<evidence type="ECO:0000313" key="4">
    <source>
        <dbReference type="EMBL" id="CAD5208158.1"/>
    </source>
</evidence>
<feature type="signal peptide" evidence="3">
    <location>
        <begin position="1"/>
        <end position="21"/>
    </location>
</feature>
<dbReference type="Proteomes" id="UP000659654">
    <property type="component" value="Unassembled WGS sequence"/>
</dbReference>
<keyword evidence="3" id="KW-0732">Signal</keyword>
<keyword evidence="2" id="KW-0812">Transmembrane</keyword>
<feature type="region of interest" description="Disordered" evidence="1">
    <location>
        <begin position="184"/>
        <end position="207"/>
    </location>
</feature>
<dbReference type="Proteomes" id="UP000582659">
    <property type="component" value="Unassembled WGS sequence"/>
</dbReference>
<protein>
    <submittedName>
        <fullName evidence="4">(pine wood nematode) hypothetical protein</fullName>
    </submittedName>
</protein>
<accession>A0A7I8XEN3</accession>
<feature type="transmembrane region" description="Helical" evidence="2">
    <location>
        <begin position="240"/>
        <end position="263"/>
    </location>
</feature>